<dbReference type="EMBL" id="CP060718">
    <property type="protein sequence ID" value="QNN68027.1"/>
    <property type="molecule type" value="Genomic_DNA"/>
</dbReference>
<gene>
    <name evidence="2" type="ORF">H9L13_03735</name>
</gene>
<dbReference type="RefSeq" id="WP_187539153.1">
    <property type="nucleotide sequence ID" value="NZ_BAABJT010000001.1"/>
</dbReference>
<organism evidence="2 3">
    <name type="scientific">Sphingomonas lutea</name>
    <dbReference type="NCBI Taxonomy" id="1045317"/>
    <lineage>
        <taxon>Bacteria</taxon>
        <taxon>Pseudomonadati</taxon>
        <taxon>Pseudomonadota</taxon>
        <taxon>Alphaproteobacteria</taxon>
        <taxon>Sphingomonadales</taxon>
        <taxon>Sphingomonadaceae</taxon>
        <taxon>Sphingomonas</taxon>
    </lineage>
</organism>
<reference evidence="2 3" key="1">
    <citation type="submission" date="2020-08" db="EMBL/GenBank/DDBJ databases">
        <title>Genome sequence of Sphingomonas lutea KCTC 23642T.</title>
        <authorList>
            <person name="Hyun D.-W."/>
            <person name="Bae J.-W."/>
        </authorList>
    </citation>
    <scope>NUCLEOTIDE SEQUENCE [LARGE SCALE GENOMIC DNA]</scope>
    <source>
        <strain evidence="2 3">KCTC 23642</strain>
    </source>
</reference>
<dbReference type="AlphaFoldDB" id="A0A7G9SJK2"/>
<dbReference type="KEGG" id="slut:H9L13_03735"/>
<feature type="transmembrane region" description="Helical" evidence="1">
    <location>
        <begin position="115"/>
        <end position="136"/>
    </location>
</feature>
<protein>
    <submittedName>
        <fullName evidence="2">DUF2975 domain-containing protein</fullName>
    </submittedName>
</protein>
<keyword evidence="1" id="KW-0472">Membrane</keyword>
<keyword evidence="3" id="KW-1185">Reference proteome</keyword>
<evidence type="ECO:0000313" key="2">
    <source>
        <dbReference type="EMBL" id="QNN68027.1"/>
    </source>
</evidence>
<name>A0A7G9SJK2_9SPHN</name>
<keyword evidence="1" id="KW-1133">Transmembrane helix</keyword>
<accession>A0A7G9SJK2</accession>
<dbReference type="Pfam" id="PF11188">
    <property type="entry name" value="DUF2975"/>
    <property type="match status" value="1"/>
</dbReference>
<proteinExistence type="predicted"/>
<sequence length="150" mass="16187">MWATIILMASLYAAARFGVDTGTVRLERHQSGLDTPAARAIGDVSMVLLIAALIRLTQMLGRIARGELFSAGVVAAFRSFAFWLLLMALIGLIAPPAAQLAQAALGGPPRIEMRIDFRAVLTVGVTLVLFLIARLLERARGIDEENRAFV</sequence>
<feature type="transmembrane region" description="Helical" evidence="1">
    <location>
        <begin position="68"/>
        <end position="95"/>
    </location>
</feature>
<keyword evidence="1" id="KW-0812">Transmembrane</keyword>
<evidence type="ECO:0000313" key="3">
    <source>
        <dbReference type="Proteomes" id="UP000515971"/>
    </source>
</evidence>
<dbReference type="InterPro" id="IPR021354">
    <property type="entry name" value="DUF2975"/>
</dbReference>
<evidence type="ECO:0000256" key="1">
    <source>
        <dbReference type="SAM" id="Phobius"/>
    </source>
</evidence>
<dbReference type="Proteomes" id="UP000515971">
    <property type="component" value="Chromosome"/>
</dbReference>